<dbReference type="Gene3D" id="3.30.360.10">
    <property type="entry name" value="Dihydrodipicolinate Reductase, domain 2"/>
    <property type="match status" value="1"/>
</dbReference>
<feature type="domain" description="Gfo/Idh/MocA-like oxidoreductase N-terminal" evidence="1">
    <location>
        <begin position="8"/>
        <end position="127"/>
    </location>
</feature>
<dbReference type="EMBL" id="FXXQ01000005">
    <property type="protein sequence ID" value="SMX23694.1"/>
    <property type="molecule type" value="Genomic_DNA"/>
</dbReference>
<name>A0A238J1B7_9RHOB</name>
<dbReference type="InterPro" id="IPR036291">
    <property type="entry name" value="NAD(P)-bd_dom_sf"/>
</dbReference>
<accession>A0A238J1B7</accession>
<dbReference type="PANTHER" id="PTHR43377">
    <property type="entry name" value="BILIVERDIN REDUCTASE A"/>
    <property type="match status" value="1"/>
</dbReference>
<proteinExistence type="predicted"/>
<dbReference type="EC" id="1.1.1.312" evidence="3"/>
<evidence type="ECO:0000313" key="3">
    <source>
        <dbReference type="EMBL" id="SMX23694.1"/>
    </source>
</evidence>
<feature type="domain" description="GFO/IDH/MocA-like oxidoreductase" evidence="2">
    <location>
        <begin position="135"/>
        <end position="255"/>
    </location>
</feature>
<evidence type="ECO:0000259" key="1">
    <source>
        <dbReference type="Pfam" id="PF01408"/>
    </source>
</evidence>
<dbReference type="AlphaFoldDB" id="A0A238J1B7"/>
<dbReference type="GO" id="GO:0050606">
    <property type="term" value="F:4-carboxy-2-hydroxymuconate semialdehyde hemiacetal dehydrogenase activity"/>
    <property type="evidence" value="ECO:0007669"/>
    <property type="project" value="UniProtKB-EC"/>
</dbReference>
<dbReference type="InterPro" id="IPR000683">
    <property type="entry name" value="Gfo/Idh/MocA-like_OxRdtase_N"/>
</dbReference>
<dbReference type="RefSeq" id="WP_176440248.1">
    <property type="nucleotide sequence ID" value="NZ_FXXQ01000005.1"/>
</dbReference>
<reference evidence="3 4" key="1">
    <citation type="submission" date="2017-05" db="EMBL/GenBank/DDBJ databases">
        <authorList>
            <person name="Song R."/>
            <person name="Chenine A.L."/>
            <person name="Ruprecht R.M."/>
        </authorList>
    </citation>
    <scope>NUCLEOTIDE SEQUENCE [LARGE SCALE GENOMIC DNA]</scope>
    <source>
        <strain evidence="3 4">CECT 8489</strain>
    </source>
</reference>
<organism evidence="3 4">
    <name type="scientific">Boseongicola aestuarii</name>
    <dbReference type="NCBI Taxonomy" id="1470561"/>
    <lineage>
        <taxon>Bacteria</taxon>
        <taxon>Pseudomonadati</taxon>
        <taxon>Pseudomonadota</taxon>
        <taxon>Alphaproteobacteria</taxon>
        <taxon>Rhodobacterales</taxon>
        <taxon>Paracoccaceae</taxon>
        <taxon>Boseongicola</taxon>
    </lineage>
</organism>
<keyword evidence="3" id="KW-0560">Oxidoreductase</keyword>
<dbReference type="Gene3D" id="3.40.50.720">
    <property type="entry name" value="NAD(P)-binding Rossmann-like Domain"/>
    <property type="match status" value="1"/>
</dbReference>
<evidence type="ECO:0000259" key="2">
    <source>
        <dbReference type="Pfam" id="PF22725"/>
    </source>
</evidence>
<dbReference type="SUPFAM" id="SSF51735">
    <property type="entry name" value="NAD(P)-binding Rossmann-fold domains"/>
    <property type="match status" value="1"/>
</dbReference>
<dbReference type="SUPFAM" id="SSF55347">
    <property type="entry name" value="Glyceraldehyde-3-phosphate dehydrogenase-like, C-terminal domain"/>
    <property type="match status" value="1"/>
</dbReference>
<dbReference type="PANTHER" id="PTHR43377:SF1">
    <property type="entry name" value="BILIVERDIN REDUCTASE A"/>
    <property type="match status" value="1"/>
</dbReference>
<dbReference type="Pfam" id="PF22725">
    <property type="entry name" value="GFO_IDH_MocA_C3"/>
    <property type="match status" value="1"/>
</dbReference>
<protein>
    <submittedName>
        <fullName evidence="3">4-carboxy-2-hydroxymuconate-6-semialdehyde dehydrogenase</fullName>
        <ecNumber evidence="3">1.1.1.312</ecNumber>
    </submittedName>
</protein>
<dbReference type="InterPro" id="IPR051450">
    <property type="entry name" value="Gfo/Idh/MocA_Oxidoreductases"/>
</dbReference>
<keyword evidence="4" id="KW-1185">Reference proteome</keyword>
<evidence type="ECO:0000313" key="4">
    <source>
        <dbReference type="Proteomes" id="UP000201838"/>
    </source>
</evidence>
<dbReference type="InterPro" id="IPR055170">
    <property type="entry name" value="GFO_IDH_MocA-like_dom"/>
</dbReference>
<dbReference type="GO" id="GO:0000166">
    <property type="term" value="F:nucleotide binding"/>
    <property type="evidence" value="ECO:0007669"/>
    <property type="project" value="InterPro"/>
</dbReference>
<dbReference type="Pfam" id="PF01408">
    <property type="entry name" value="GFO_IDH_MocA"/>
    <property type="match status" value="1"/>
</dbReference>
<dbReference type="Proteomes" id="UP000201838">
    <property type="component" value="Unassembled WGS sequence"/>
</dbReference>
<sequence length="332" mass="35613">MSEQVPVRAAIVGLGRWGQNLVSSVAGQPDTGLEFTRGVTRTPDKAVDFCRSRGLRLSDDYDSVLAEADVDAVVLATPHSQHCDQICAAARAGKHVFVEKPVTLTLEEAQRAIAACDEYSVVLAAGFNRRFLPGYQALKTQMLAGHIGVALHVDANFSGPFGYDYTADMWRGTVSENPAGGMAAMGIHMLDAMIGVLGPVHAVTCLSRRRVLSAPIDDTTTVQIEFDSGATGTLTTLMATGANWRFQVFGSSGWLAMPDQSTLTLQKIGHEPEERHFQAADTLRDELEHFARCIRNGVTPIVSRQDILSGVAAMEAIAISAAMAGARTEVNR</sequence>
<gene>
    <name evidence="3" type="primary">ligC_1</name>
    <name evidence="3" type="ORF">BOA8489_01805</name>
</gene>